<name>A0A1F6TTP0_9PROT</name>
<protein>
    <submittedName>
        <fullName evidence="7">Sodium:proton exchanger</fullName>
    </submittedName>
</protein>
<evidence type="ECO:0000313" key="8">
    <source>
        <dbReference type="Proteomes" id="UP000178885"/>
    </source>
</evidence>
<feature type="transmembrane region" description="Helical" evidence="5">
    <location>
        <begin position="318"/>
        <end position="336"/>
    </location>
</feature>
<comment type="caution">
    <text evidence="7">The sequence shown here is derived from an EMBL/GenBank/DDBJ whole genome shotgun (WGS) entry which is preliminary data.</text>
</comment>
<proteinExistence type="predicted"/>
<feature type="transmembrane region" description="Helical" evidence="5">
    <location>
        <begin position="117"/>
        <end position="133"/>
    </location>
</feature>
<dbReference type="GO" id="GO:0006874">
    <property type="term" value="P:intracellular calcium ion homeostasis"/>
    <property type="evidence" value="ECO:0007669"/>
    <property type="project" value="TreeGrafter"/>
</dbReference>
<reference evidence="7 8" key="1">
    <citation type="journal article" date="2016" name="Nat. Commun.">
        <title>Thousands of microbial genomes shed light on interconnected biogeochemical processes in an aquifer system.</title>
        <authorList>
            <person name="Anantharaman K."/>
            <person name="Brown C.T."/>
            <person name="Hug L.A."/>
            <person name="Sharon I."/>
            <person name="Castelle C.J."/>
            <person name="Probst A.J."/>
            <person name="Thomas B.C."/>
            <person name="Singh A."/>
            <person name="Wilkins M.J."/>
            <person name="Karaoz U."/>
            <person name="Brodie E.L."/>
            <person name="Williams K.H."/>
            <person name="Hubbard S.S."/>
            <person name="Banfield J.F."/>
        </authorList>
    </citation>
    <scope>NUCLEOTIDE SEQUENCE [LARGE SCALE GENOMIC DNA]</scope>
</reference>
<sequence length="337" mass="35894">MTLILLLIALLIILVGAETFTNALEHMGQRLKISEGVTGSIFAAVGTALPETMVPIVAVLSSAATQQVREEVGVGAILGAPLMLSTLTLFLMAAFAAHKRGWSGHFHPERSGLKRDLSWFLAAFALGTVAIFIPHELALARGVIALTLVVLYFVYLMLTIRASARLVADGHATAADNPLYLTHLLGRFGLRENMFVVLAQLGTGLALIIAGAHGFVQGVEELSLLLGISALTLALLIVPVATELPEKVNSILWIRRGRDTLAFGNVTGAMVFQGSLLPALGILLTPWEPRPEVIAGLVLTLAASAYLLVQLRRGALKPYHMVVNGLCYLAYLAIVLA</sequence>
<evidence type="ECO:0000256" key="2">
    <source>
        <dbReference type="ARBA" id="ARBA00022692"/>
    </source>
</evidence>
<dbReference type="InterPro" id="IPR004481">
    <property type="entry name" value="K/Na/Ca-exchanger"/>
</dbReference>
<evidence type="ECO:0000256" key="4">
    <source>
        <dbReference type="ARBA" id="ARBA00023136"/>
    </source>
</evidence>
<keyword evidence="3 5" id="KW-1133">Transmembrane helix</keyword>
<dbReference type="Pfam" id="PF01699">
    <property type="entry name" value="Na_Ca_ex"/>
    <property type="match status" value="2"/>
</dbReference>
<comment type="subcellular location">
    <subcellularLocation>
        <location evidence="1">Membrane</location>
        <topology evidence="1">Multi-pass membrane protein</topology>
    </subcellularLocation>
</comment>
<dbReference type="GO" id="GO:0005886">
    <property type="term" value="C:plasma membrane"/>
    <property type="evidence" value="ECO:0007669"/>
    <property type="project" value="TreeGrafter"/>
</dbReference>
<feature type="transmembrane region" description="Helical" evidence="5">
    <location>
        <begin position="72"/>
        <end position="96"/>
    </location>
</feature>
<dbReference type="Gene3D" id="1.20.1420.30">
    <property type="entry name" value="NCX, central ion-binding region"/>
    <property type="match status" value="1"/>
</dbReference>
<accession>A0A1F6TTP0</accession>
<feature type="transmembrane region" description="Helical" evidence="5">
    <location>
        <begin position="293"/>
        <end position="311"/>
    </location>
</feature>
<dbReference type="InterPro" id="IPR044880">
    <property type="entry name" value="NCX_ion-bd_dom_sf"/>
</dbReference>
<dbReference type="GO" id="GO:0008273">
    <property type="term" value="F:calcium, potassium:sodium antiporter activity"/>
    <property type="evidence" value="ECO:0007669"/>
    <property type="project" value="TreeGrafter"/>
</dbReference>
<dbReference type="Proteomes" id="UP000178885">
    <property type="component" value="Unassembled WGS sequence"/>
</dbReference>
<feature type="transmembrane region" description="Helical" evidence="5">
    <location>
        <begin position="139"/>
        <end position="158"/>
    </location>
</feature>
<keyword evidence="2 5" id="KW-0812">Transmembrane</keyword>
<dbReference type="EMBL" id="MFSU01000028">
    <property type="protein sequence ID" value="OGI48436.1"/>
    <property type="molecule type" value="Genomic_DNA"/>
</dbReference>
<evidence type="ECO:0000256" key="3">
    <source>
        <dbReference type="ARBA" id="ARBA00022989"/>
    </source>
</evidence>
<dbReference type="PANTHER" id="PTHR10846:SF8">
    <property type="entry name" value="INNER MEMBRANE PROTEIN YRBG"/>
    <property type="match status" value="1"/>
</dbReference>
<evidence type="ECO:0000259" key="6">
    <source>
        <dbReference type="Pfam" id="PF01699"/>
    </source>
</evidence>
<organism evidence="7 8">
    <name type="scientific">Candidatus Muproteobacteria bacterium RBG_16_65_34</name>
    <dbReference type="NCBI Taxonomy" id="1817760"/>
    <lineage>
        <taxon>Bacteria</taxon>
        <taxon>Pseudomonadati</taxon>
        <taxon>Pseudomonadota</taxon>
        <taxon>Candidatus Muproteobacteria</taxon>
    </lineage>
</organism>
<feature type="domain" description="Sodium/calcium exchanger membrane region" evidence="6">
    <location>
        <begin position="3"/>
        <end position="160"/>
    </location>
</feature>
<evidence type="ECO:0000256" key="1">
    <source>
        <dbReference type="ARBA" id="ARBA00004141"/>
    </source>
</evidence>
<feature type="transmembrane region" description="Helical" evidence="5">
    <location>
        <begin position="195"/>
        <end position="216"/>
    </location>
</feature>
<feature type="transmembrane region" description="Helical" evidence="5">
    <location>
        <begin position="262"/>
        <end position="287"/>
    </location>
</feature>
<evidence type="ECO:0000256" key="5">
    <source>
        <dbReference type="SAM" id="Phobius"/>
    </source>
</evidence>
<dbReference type="PANTHER" id="PTHR10846">
    <property type="entry name" value="SODIUM/POTASSIUM/CALCIUM EXCHANGER"/>
    <property type="match status" value="1"/>
</dbReference>
<dbReference type="AlphaFoldDB" id="A0A1F6TTP0"/>
<dbReference type="InterPro" id="IPR004837">
    <property type="entry name" value="NaCa_Exmemb"/>
</dbReference>
<evidence type="ECO:0000313" key="7">
    <source>
        <dbReference type="EMBL" id="OGI48436.1"/>
    </source>
</evidence>
<feature type="transmembrane region" description="Helical" evidence="5">
    <location>
        <begin position="222"/>
        <end position="241"/>
    </location>
</feature>
<dbReference type="GO" id="GO:0005262">
    <property type="term" value="F:calcium channel activity"/>
    <property type="evidence" value="ECO:0007669"/>
    <property type="project" value="TreeGrafter"/>
</dbReference>
<keyword evidence="4 5" id="KW-0472">Membrane</keyword>
<dbReference type="STRING" id="1817760.A2151_04200"/>
<feature type="domain" description="Sodium/calcium exchanger membrane region" evidence="6">
    <location>
        <begin position="198"/>
        <end position="336"/>
    </location>
</feature>
<gene>
    <name evidence="7" type="ORF">A2151_04200</name>
</gene>